<dbReference type="InterPro" id="IPR036264">
    <property type="entry name" value="Bact_exopeptidase_dim_dom"/>
</dbReference>
<feature type="domain" description="Peptidase M20 dimerisation" evidence="10">
    <location>
        <begin position="175"/>
        <end position="284"/>
    </location>
</feature>
<dbReference type="GO" id="GO:0046872">
    <property type="term" value="F:metal ion binding"/>
    <property type="evidence" value="ECO:0007669"/>
    <property type="project" value="UniProtKB-KW"/>
</dbReference>
<keyword evidence="8" id="KW-0862">Zinc</keyword>
<proteinExistence type="inferred from homology"/>
<dbReference type="Pfam" id="PF07687">
    <property type="entry name" value="M20_dimer"/>
    <property type="match status" value="1"/>
</dbReference>
<evidence type="ECO:0000256" key="1">
    <source>
        <dbReference type="ARBA" id="ARBA00001947"/>
    </source>
</evidence>
<evidence type="ECO:0000259" key="10">
    <source>
        <dbReference type="Pfam" id="PF07687"/>
    </source>
</evidence>
<dbReference type="GO" id="GO:0006526">
    <property type="term" value="P:L-arginine biosynthetic process"/>
    <property type="evidence" value="ECO:0007669"/>
    <property type="project" value="UniProtKB-KW"/>
</dbReference>
<reference evidence="11" key="1">
    <citation type="submission" date="2020-10" db="EMBL/GenBank/DDBJ databases">
        <title>An improved Amphimedon queenslandica hologenome assembly reveals how three proteobacterial symbionts can extend the metabolic phenotypic of their marine sponge host.</title>
        <authorList>
            <person name="Degnan B."/>
            <person name="Degnan S."/>
            <person name="Xiang X."/>
        </authorList>
    </citation>
    <scope>NUCLEOTIDE SEQUENCE</scope>
    <source>
        <strain evidence="11">AqS2</strain>
    </source>
</reference>
<dbReference type="NCBIfam" id="TIGR01892">
    <property type="entry name" value="AcOrn-deacetyl"/>
    <property type="match status" value="1"/>
</dbReference>
<dbReference type="AlphaFoldDB" id="A0A930UBP1"/>
<dbReference type="InterPro" id="IPR001261">
    <property type="entry name" value="ArgE/DapE_CS"/>
</dbReference>
<keyword evidence="5" id="KW-0028">Amino-acid biosynthesis</keyword>
<dbReference type="Pfam" id="PF01546">
    <property type="entry name" value="Peptidase_M20"/>
    <property type="match status" value="1"/>
</dbReference>
<keyword evidence="6" id="KW-0479">Metal-binding</keyword>
<evidence type="ECO:0000256" key="5">
    <source>
        <dbReference type="ARBA" id="ARBA00022605"/>
    </source>
</evidence>
<evidence type="ECO:0000256" key="7">
    <source>
        <dbReference type="ARBA" id="ARBA00022801"/>
    </source>
</evidence>
<dbReference type="Gene3D" id="3.30.70.360">
    <property type="match status" value="1"/>
</dbReference>
<evidence type="ECO:0000256" key="9">
    <source>
        <dbReference type="ARBA" id="ARBA00023285"/>
    </source>
</evidence>
<dbReference type="CDD" id="cd03894">
    <property type="entry name" value="M20_ArgE"/>
    <property type="match status" value="1"/>
</dbReference>
<evidence type="ECO:0000256" key="4">
    <source>
        <dbReference type="ARBA" id="ARBA00022571"/>
    </source>
</evidence>
<evidence type="ECO:0000256" key="8">
    <source>
        <dbReference type="ARBA" id="ARBA00022833"/>
    </source>
</evidence>
<dbReference type="Gene3D" id="3.40.630.10">
    <property type="entry name" value="Zn peptidases"/>
    <property type="match status" value="1"/>
</dbReference>
<name>A0A930UBP1_9GAMM</name>
<keyword evidence="9" id="KW-0170">Cobalt</keyword>
<comment type="cofactor">
    <cofactor evidence="1">
        <name>Zn(2+)</name>
        <dbReference type="ChEBI" id="CHEBI:29105"/>
    </cofactor>
</comment>
<evidence type="ECO:0000256" key="6">
    <source>
        <dbReference type="ARBA" id="ARBA00022723"/>
    </source>
</evidence>
<keyword evidence="3" id="KW-0963">Cytoplasm</keyword>
<protein>
    <submittedName>
        <fullName evidence="11">Acetylornithine deacetylase</fullName>
        <ecNumber evidence="11">3.5.1.16</ecNumber>
    </submittedName>
</protein>
<comment type="similarity">
    <text evidence="2">Belongs to the peptidase M20A family. ArgE subfamily.</text>
</comment>
<dbReference type="Proteomes" id="UP000604381">
    <property type="component" value="Unassembled WGS sequence"/>
</dbReference>
<evidence type="ECO:0000256" key="3">
    <source>
        <dbReference type="ARBA" id="ARBA00022490"/>
    </source>
</evidence>
<dbReference type="EC" id="3.5.1.16" evidence="11"/>
<accession>A0A930UBP1</accession>
<dbReference type="SUPFAM" id="SSF55031">
    <property type="entry name" value="Bacterial exopeptidase dimerisation domain"/>
    <property type="match status" value="1"/>
</dbReference>
<dbReference type="PANTHER" id="PTHR43808:SF31">
    <property type="entry name" value="N-ACETYL-L-CITRULLINE DEACETYLASE"/>
    <property type="match status" value="1"/>
</dbReference>
<organism evidence="11 12">
    <name type="scientific">Candidatus Amphirhobacter heronislandensis</name>
    <dbReference type="NCBI Taxonomy" id="1732024"/>
    <lineage>
        <taxon>Bacteria</taxon>
        <taxon>Pseudomonadati</taxon>
        <taxon>Pseudomonadota</taxon>
        <taxon>Gammaproteobacteria</taxon>
        <taxon>Candidatus Tethybacterales</taxon>
        <taxon>Candidatus Tethybacteraceae</taxon>
        <taxon>Candidatus Amphirhobacter</taxon>
    </lineage>
</organism>
<dbReference type="InterPro" id="IPR011650">
    <property type="entry name" value="Peptidase_M20_dimer"/>
</dbReference>
<dbReference type="InterPro" id="IPR010169">
    <property type="entry name" value="AcOrn-deacetyl"/>
</dbReference>
<evidence type="ECO:0000256" key="2">
    <source>
        <dbReference type="ARBA" id="ARBA00005691"/>
    </source>
</evidence>
<evidence type="ECO:0000313" key="12">
    <source>
        <dbReference type="Proteomes" id="UP000604381"/>
    </source>
</evidence>
<dbReference type="SUPFAM" id="SSF53187">
    <property type="entry name" value="Zn-dependent exopeptidases"/>
    <property type="match status" value="1"/>
</dbReference>
<keyword evidence="4" id="KW-0055">Arginine biosynthesis</keyword>
<evidence type="ECO:0000313" key="11">
    <source>
        <dbReference type="EMBL" id="MBF2734960.1"/>
    </source>
</evidence>
<dbReference type="InterPro" id="IPR002933">
    <property type="entry name" value="Peptidase_M20"/>
</dbReference>
<dbReference type="GO" id="GO:0008777">
    <property type="term" value="F:acetylornithine deacetylase activity"/>
    <property type="evidence" value="ECO:0007669"/>
    <property type="project" value="UniProtKB-EC"/>
</dbReference>
<dbReference type="EMBL" id="JADHEI010000028">
    <property type="protein sequence ID" value="MBF2734960.1"/>
    <property type="molecule type" value="Genomic_DNA"/>
</dbReference>
<dbReference type="PROSITE" id="PS00758">
    <property type="entry name" value="ARGE_DAPE_CPG2_1"/>
    <property type="match status" value="1"/>
</dbReference>
<comment type="caution">
    <text evidence="11">The sequence shown here is derived from an EMBL/GenBank/DDBJ whole genome shotgun (WGS) entry which is preliminary data.</text>
</comment>
<dbReference type="InterPro" id="IPR050072">
    <property type="entry name" value="Peptidase_M20A"/>
</dbReference>
<dbReference type="PANTHER" id="PTHR43808">
    <property type="entry name" value="ACETYLORNITHINE DEACETYLASE"/>
    <property type="match status" value="1"/>
</dbReference>
<gene>
    <name evidence="11" type="primary">argE</name>
    <name evidence="11" type="ORF">ISN26_02555</name>
</gene>
<keyword evidence="7 11" id="KW-0378">Hydrolase</keyword>
<keyword evidence="12" id="KW-1185">Reference proteome</keyword>
<sequence length="382" mass="40218">MAEPELAFLAELVAAKSVSSKDPALDVSNKEASEAVASMLRGHGFDAELREVKGLAGKYNVESLLGPDEAGEGLLLAGHTDTVPYDAAAWASDPLELSVRDGRGYGMGACDMKAFFAAVAGALALVDLKSIKRPLRVWATANEECGMEGASQIVKDAPASRHALVGEPTALVPVYAHKGGMAEKIVCHGRAAHASDPSQGVSALEAMAKVMAALRTAHEASCAERADAIFTPPEATMNFGLCRAGAAFNTVPDHAELWVDRRLLPGEECAAVRKHLHEVARAAVADMEVKLEFSPLVAGFEPVLTPPEAPLIAYAAELTGQKPRTVPFGTEAPYYAGAGMDVLIMGAGSVADIHQPNESFPLAELEKMTAMTAKIIERFCCQ</sequence>